<protein>
    <recommendedName>
        <fullName evidence="6">WD40 repeat-like protein</fullName>
    </recommendedName>
</protein>
<feature type="repeat" description="WD" evidence="3">
    <location>
        <begin position="22"/>
        <end position="49"/>
    </location>
</feature>
<dbReference type="AlphaFoldDB" id="A0A8H7CGL5"/>
<reference evidence="4" key="1">
    <citation type="submission" date="2020-05" db="EMBL/GenBank/DDBJ databases">
        <title>Mycena genomes resolve the evolution of fungal bioluminescence.</title>
        <authorList>
            <person name="Tsai I.J."/>
        </authorList>
    </citation>
    <scope>NUCLEOTIDE SEQUENCE</scope>
    <source>
        <strain evidence="4">CCC161011</strain>
    </source>
</reference>
<evidence type="ECO:0000256" key="1">
    <source>
        <dbReference type="ARBA" id="ARBA00022574"/>
    </source>
</evidence>
<dbReference type="OrthoDB" id="2654453at2759"/>
<dbReference type="PANTHER" id="PTHR19848:SF8">
    <property type="entry name" value="F-BOX AND WD REPEAT DOMAIN CONTAINING 7"/>
    <property type="match status" value="1"/>
</dbReference>
<sequence length="301" mass="32208">MSFLLSRKPSSQKNNYVCRGTLRGHSGPVLSLAATDDGKLLASGAADGTRVWDLQTMQEMCGPSSGGVMGATTSMGAPDFEEFFCGQLTKPGEVTGLAFDPLSNRLAVCNRNGIVQVHSVDGSMNLRELFLKEIPNSSPQAVAFGAMCGTEKDVLVFNLHSGHIHILRRGEIVGRWNVGAFIGDACIDAGKGSMCLADPIYGVSVHRLEDNGLLKVNSFKIPVTKKTRVRKVAFANQCREVVGGSDHGLIYVFDRKKGHTIDELRIDPGEWAQTVTATECNGAPTILAAKSICDDAAPNEI</sequence>
<dbReference type="Gene3D" id="2.130.10.10">
    <property type="entry name" value="YVTN repeat-like/Quinoprotein amine dehydrogenase"/>
    <property type="match status" value="1"/>
</dbReference>
<dbReference type="InterPro" id="IPR036322">
    <property type="entry name" value="WD40_repeat_dom_sf"/>
</dbReference>
<dbReference type="EMBL" id="JACAZI010000024">
    <property type="protein sequence ID" value="KAF7335606.1"/>
    <property type="molecule type" value="Genomic_DNA"/>
</dbReference>
<dbReference type="Proteomes" id="UP000620124">
    <property type="component" value="Unassembled WGS sequence"/>
</dbReference>
<evidence type="ECO:0008006" key="6">
    <source>
        <dbReference type="Google" id="ProtNLM"/>
    </source>
</evidence>
<dbReference type="Pfam" id="PF00400">
    <property type="entry name" value="WD40"/>
    <property type="match status" value="1"/>
</dbReference>
<dbReference type="InterPro" id="IPR001680">
    <property type="entry name" value="WD40_rpt"/>
</dbReference>
<accession>A0A8H7CGL5</accession>
<dbReference type="SMART" id="SM00320">
    <property type="entry name" value="WD40"/>
    <property type="match status" value="3"/>
</dbReference>
<gene>
    <name evidence="4" type="ORF">MVEN_02215200</name>
</gene>
<evidence type="ECO:0000313" key="4">
    <source>
        <dbReference type="EMBL" id="KAF7335606.1"/>
    </source>
</evidence>
<evidence type="ECO:0000256" key="3">
    <source>
        <dbReference type="PROSITE-ProRule" id="PRU00221"/>
    </source>
</evidence>
<proteinExistence type="predicted"/>
<keyword evidence="1 3" id="KW-0853">WD repeat</keyword>
<evidence type="ECO:0000256" key="2">
    <source>
        <dbReference type="ARBA" id="ARBA00022737"/>
    </source>
</evidence>
<evidence type="ECO:0000313" key="5">
    <source>
        <dbReference type="Proteomes" id="UP000620124"/>
    </source>
</evidence>
<comment type="caution">
    <text evidence="4">The sequence shown here is derived from an EMBL/GenBank/DDBJ whole genome shotgun (WGS) entry which is preliminary data.</text>
</comment>
<dbReference type="PROSITE" id="PS50082">
    <property type="entry name" value="WD_REPEATS_2"/>
    <property type="match status" value="1"/>
</dbReference>
<name>A0A8H7CGL5_9AGAR</name>
<organism evidence="4 5">
    <name type="scientific">Mycena venus</name>
    <dbReference type="NCBI Taxonomy" id="2733690"/>
    <lineage>
        <taxon>Eukaryota</taxon>
        <taxon>Fungi</taxon>
        <taxon>Dikarya</taxon>
        <taxon>Basidiomycota</taxon>
        <taxon>Agaricomycotina</taxon>
        <taxon>Agaricomycetes</taxon>
        <taxon>Agaricomycetidae</taxon>
        <taxon>Agaricales</taxon>
        <taxon>Marasmiineae</taxon>
        <taxon>Mycenaceae</taxon>
        <taxon>Mycena</taxon>
    </lineage>
</organism>
<keyword evidence="5" id="KW-1185">Reference proteome</keyword>
<dbReference type="InterPro" id="IPR015943">
    <property type="entry name" value="WD40/YVTN_repeat-like_dom_sf"/>
</dbReference>
<dbReference type="SUPFAM" id="SSF50978">
    <property type="entry name" value="WD40 repeat-like"/>
    <property type="match status" value="1"/>
</dbReference>
<dbReference type="PANTHER" id="PTHR19848">
    <property type="entry name" value="WD40 REPEAT PROTEIN"/>
    <property type="match status" value="1"/>
</dbReference>
<keyword evidence="2" id="KW-0677">Repeat</keyword>